<evidence type="ECO:0000259" key="1">
    <source>
        <dbReference type="Pfam" id="PF20041"/>
    </source>
</evidence>
<evidence type="ECO:0000313" key="2">
    <source>
        <dbReference type="EMBL" id="KJF44165.1"/>
    </source>
</evidence>
<protein>
    <recommendedName>
        <fullName evidence="1">DUF6443 domain-containing protein</fullName>
    </recommendedName>
</protein>
<accession>A0A0D8JAZ0</accession>
<dbReference type="InterPro" id="IPR050708">
    <property type="entry name" value="T6SS_VgrG/RHS"/>
</dbReference>
<dbReference type="PATRIC" id="fig|1544798.3.peg.235"/>
<dbReference type="Pfam" id="PF20041">
    <property type="entry name" value="DUF6443"/>
    <property type="match status" value="1"/>
</dbReference>
<keyword evidence="3" id="KW-1185">Reference proteome</keyword>
<dbReference type="NCBIfam" id="TIGR03696">
    <property type="entry name" value="Rhs_assc_core"/>
    <property type="match status" value="1"/>
</dbReference>
<comment type="caution">
    <text evidence="2">The sequence shown here is derived from an EMBL/GenBank/DDBJ whole genome shotgun (WGS) entry which is preliminary data.</text>
</comment>
<dbReference type="InterPro" id="IPR045619">
    <property type="entry name" value="DUF6443"/>
</dbReference>
<name>A0A0D8JAZ0_9BACT</name>
<dbReference type="PANTHER" id="PTHR32305">
    <property type="match status" value="1"/>
</dbReference>
<dbReference type="STRING" id="1544798.LH29_01155"/>
<dbReference type="Proteomes" id="UP000032544">
    <property type="component" value="Unassembled WGS sequence"/>
</dbReference>
<dbReference type="Gene3D" id="2.180.10.10">
    <property type="entry name" value="RHS repeat-associated core"/>
    <property type="match status" value="1"/>
</dbReference>
<dbReference type="InterPro" id="IPR022385">
    <property type="entry name" value="Rhs_assc_core"/>
</dbReference>
<dbReference type="AlphaFoldDB" id="A0A0D8JAZ0"/>
<sequence length="1154" mass="130531">MTSVLLGFVCQFAHAQYLEDSNIYDIPDSLEIVHCKEVRLTPGFWAKSGSDIHVYTDSTLICFDPEEGEIAQEINFDALKGHNYVYTVVMREAETDESSLGSRERIETIDYFDGLGRPLQSITIQGSPLNKDIIRPVEYDEFGREKYKYLPYVAENNTGAYAENATTASTNFYGSEIPGKESDTSPFAEILFDGSPLNRVTGEHGVGENFHAHPTNIKYLTNTQAIKNWSVSGNPAVFSSNDFLEHQLYLTEFTDEEGNKTREYKDKLGRVVCKAARDDGTWLNTHYIYDDFGLLRCVVPPKATGPSDSELCYYYQYDYRKRMIVKDLPGAEPVYMVYDARDRLVMVQDGNNRSAKKPIWQFTEYDNFNRPIRTGLVESLHTHDKVIEKFKEVVQFAAAKYSVTEILTETRYDDYESGLAIAYQFSNYNDGGLPVEKSDSTNGLVTQTINHVLQNDDDNIASTTLKSVIYYDRYARASRIISDNHFGGIDVVDNSYNFAGEIVETLLRHDDGIGDSIIAILTQYDYDHQGRIISETVQINNQKPIIVAAYDYNELGEQIGKYLHGNPSSSVFNQKVDYTYNIKGWLRQINEGNLDNDNDLFALDLEYATGGYFNGNIAKMSWQNEGEELKGYSFSYDNLNRLLTANYGETADLNTNTGLYNTAYDYDANGNMLWLNRIKNGAPIDELVYDYGTGNQLITVNEQVPNDTAGYLAGALAYDYDANGNMVFDPSKNSAVTYNRLNLPQKVVFENNDNLRYIYNAGGTKLRKAIADEFGNVNKHFDYIGPFIYENNELKAIFTSAGRAVPISQNGEVLYQFEYNLQDHLGNTRVVFSGNSNGRPEVLQLSEYYPFGMIMNQQNSFADGILANKYLYNGKELQDDDIGGSKLDWYDYGARFYDPSLGRFHSVDPLTEDYYSWTPYHYVHNNPILLIDPTGMGADWFENELTGDVYYNSSMKKGDEGTGAMKGDGWKHMGENGMFGTDDNTVIEANKSLATDFKTTGKEFTTEASFRGENAKGFMKGQGYEFKPTQQIQYEANSWIGIPLQGRPSLTINIGLDIYITEKSSYISQKAVETSTIPISKTISGRDKIFLETVNRFQISYSNDRTSIAISRFNSHMEKGLGNRNSKGRIIYNSSKQYTGNNKLINEFMEGNIR</sequence>
<gene>
    <name evidence="2" type="ORF">LH29_01155</name>
</gene>
<dbReference type="EMBL" id="JRHC01000001">
    <property type="protein sequence ID" value="KJF44165.1"/>
    <property type="molecule type" value="Genomic_DNA"/>
</dbReference>
<proteinExistence type="predicted"/>
<evidence type="ECO:0000313" key="3">
    <source>
        <dbReference type="Proteomes" id="UP000032544"/>
    </source>
</evidence>
<reference evidence="2 3" key="1">
    <citation type="submission" date="2014-09" db="EMBL/GenBank/DDBJ databases">
        <title>Draft Genome Sequence of Draconibacterium sp. JN14CK-3.</title>
        <authorList>
            <person name="Dong C."/>
            <person name="Lai Q."/>
            <person name="Shao Z."/>
        </authorList>
    </citation>
    <scope>NUCLEOTIDE SEQUENCE [LARGE SCALE GENOMIC DNA]</scope>
    <source>
        <strain evidence="2 3">JN14CK-3</strain>
    </source>
</reference>
<organism evidence="2 3">
    <name type="scientific">Draconibacterium sediminis</name>
    <dbReference type="NCBI Taxonomy" id="1544798"/>
    <lineage>
        <taxon>Bacteria</taxon>
        <taxon>Pseudomonadati</taxon>
        <taxon>Bacteroidota</taxon>
        <taxon>Bacteroidia</taxon>
        <taxon>Marinilabiliales</taxon>
        <taxon>Prolixibacteraceae</taxon>
        <taxon>Draconibacterium</taxon>
    </lineage>
</organism>
<dbReference type="PANTHER" id="PTHR32305:SF15">
    <property type="entry name" value="PROTEIN RHSA-RELATED"/>
    <property type="match status" value="1"/>
</dbReference>
<feature type="domain" description="DUF6443" evidence="1">
    <location>
        <begin position="88"/>
        <end position="218"/>
    </location>
</feature>